<organism evidence="3">
    <name type="scientific">Bacillus anthracis</name>
    <name type="common">anthrax bacterium</name>
    <dbReference type="NCBI Taxonomy" id="1392"/>
    <lineage>
        <taxon>Bacteria</taxon>
        <taxon>Bacillati</taxon>
        <taxon>Bacillota</taxon>
        <taxon>Bacilli</taxon>
        <taxon>Bacillales</taxon>
        <taxon>Bacillaceae</taxon>
        <taxon>Bacillus</taxon>
        <taxon>Bacillus cereus group</taxon>
    </lineage>
</organism>
<reference evidence="3" key="1">
    <citation type="submission" date="2019-12" db="EMBL/GenBank/DDBJ databases">
        <title>Epidemiological and comparative genomic analysis of Bacillus anthracis isolated from northern Vietnam.</title>
        <authorList>
            <person name="Hoang T.T.H."/>
            <person name="Dang D.A."/>
            <person name="Pham M.H."/>
            <person name="Luong M.H."/>
            <person name="Tran N.D."/>
            <person name="Nguyen T.H."/>
            <person name="Nguyen T.T."/>
            <person name="Inoue S."/>
            <person name="Morikawa S."/>
            <person name="Okutani A."/>
        </authorList>
    </citation>
    <scope>NUCLEOTIDE SEQUENCE</scope>
    <source>
        <strain evidence="1">DB</strain>
        <strain evidence="2">HG</strain>
        <strain evidence="3">LaLC</strain>
        <strain evidence="4">LamDB</strain>
        <strain evidence="5">QuyetLC</strain>
    </source>
</reference>
<dbReference type="EMBL" id="BLEU01000004">
    <property type="protein sequence ID" value="GEU01504.1"/>
    <property type="molecule type" value="Genomic_DNA"/>
</dbReference>
<dbReference type="EMBL" id="BLEW01000001">
    <property type="protein sequence ID" value="GEU10326.1"/>
    <property type="molecule type" value="Genomic_DNA"/>
</dbReference>
<dbReference type="EMBL" id="BLEX01000006">
    <property type="protein sequence ID" value="GEU13890.1"/>
    <property type="molecule type" value="Genomic_DNA"/>
</dbReference>
<protein>
    <submittedName>
        <fullName evidence="3">Uncharacterized protein</fullName>
    </submittedName>
</protein>
<dbReference type="AlphaFoldDB" id="A0A640M9H3"/>
<accession>A0A640M9H3</accession>
<dbReference type="EMBL" id="BLEY01000047">
    <property type="protein sequence ID" value="GEU18760.1"/>
    <property type="molecule type" value="Genomic_DNA"/>
</dbReference>
<comment type="caution">
    <text evidence="3">The sequence shown here is derived from an EMBL/GenBank/DDBJ whole genome shotgun (WGS) entry which is preliminary data.</text>
</comment>
<sequence>MTSIEIRNTTTTIAVKKTGKNAGIRRNNNKKKKNVGAPKLILNVSFKGNDFISPTKGTVSIIKTRI</sequence>
<dbReference type="EMBL" id="BLEV01000003">
    <property type="protein sequence ID" value="GEU07487.1"/>
    <property type="molecule type" value="Genomic_DNA"/>
</dbReference>
<gene>
    <name evidence="1" type="ORF">DB1_34430</name>
    <name evidence="2" type="ORF">HG1_29720</name>
    <name evidence="3" type="ORF">LaLC_00170</name>
    <name evidence="4" type="ORF">LamDB_35770</name>
    <name evidence="5" type="ORF">QuyetLC_38070</name>
</gene>
<name>A0A640M9H3_BACAN</name>
<reference evidence="3" key="2">
    <citation type="submission" date="2019-12" db="EMBL/GenBank/DDBJ databases">
        <authorList>
            <person name="Hoang T.H.H."/>
            <person name="Okutani A."/>
        </authorList>
    </citation>
    <scope>NUCLEOTIDE SEQUENCE</scope>
    <source>
        <strain evidence="1">DB</strain>
        <strain evidence="2">HG</strain>
        <strain evidence="3">LaLC</strain>
        <strain evidence="4">LamDB</strain>
        <strain evidence="5">QuyetLC</strain>
    </source>
</reference>
<evidence type="ECO:0000313" key="5">
    <source>
        <dbReference type="EMBL" id="GEU18760.1"/>
    </source>
</evidence>
<evidence type="ECO:0000313" key="2">
    <source>
        <dbReference type="EMBL" id="GEU07487.1"/>
    </source>
</evidence>
<evidence type="ECO:0000313" key="3">
    <source>
        <dbReference type="EMBL" id="GEU10326.1"/>
    </source>
</evidence>
<proteinExistence type="predicted"/>
<evidence type="ECO:0000313" key="4">
    <source>
        <dbReference type="EMBL" id="GEU13890.1"/>
    </source>
</evidence>
<evidence type="ECO:0000313" key="1">
    <source>
        <dbReference type="EMBL" id="GEU01504.1"/>
    </source>
</evidence>